<dbReference type="Gene3D" id="1.25.40.10">
    <property type="entry name" value="Tetratricopeptide repeat domain"/>
    <property type="match status" value="1"/>
</dbReference>
<feature type="binding site" evidence="5">
    <location>
        <position position="48"/>
    </location>
    <ligand>
        <name>Mg(2+)</name>
        <dbReference type="ChEBI" id="CHEBI:18420"/>
    </ligand>
</feature>
<keyword evidence="3 4" id="KW-0342">GTP-binding</keyword>
<evidence type="ECO:0000256" key="4">
    <source>
        <dbReference type="PIRSR" id="PIRSR606689-1"/>
    </source>
</evidence>
<dbReference type="InterPro" id="IPR027417">
    <property type="entry name" value="P-loop_NTPase"/>
</dbReference>
<keyword evidence="2 4" id="KW-0547">Nucleotide-binding</keyword>
<dbReference type="SMART" id="SM00178">
    <property type="entry name" value="SAR"/>
    <property type="match status" value="1"/>
</dbReference>
<keyword evidence="5" id="KW-0479">Metal-binding</keyword>
<name>A0A397AP83_APHAT</name>
<accession>A0A397AP83</accession>
<dbReference type="SMART" id="SM00177">
    <property type="entry name" value="ARF"/>
    <property type="match status" value="1"/>
</dbReference>
<evidence type="ECO:0000313" key="8">
    <source>
        <dbReference type="Proteomes" id="UP000265427"/>
    </source>
</evidence>
<evidence type="ECO:0008006" key="9">
    <source>
        <dbReference type="Google" id="ProtNLM"/>
    </source>
</evidence>
<dbReference type="SUPFAM" id="SSF48452">
    <property type="entry name" value="TPR-like"/>
    <property type="match status" value="1"/>
</dbReference>
<feature type="binding site" evidence="4">
    <location>
        <position position="70"/>
    </location>
    <ligand>
        <name>GTP</name>
        <dbReference type="ChEBI" id="CHEBI:37565"/>
    </ligand>
</feature>
<dbReference type="SUPFAM" id="SSF52540">
    <property type="entry name" value="P-loop containing nucleoside triphosphate hydrolases"/>
    <property type="match status" value="1"/>
</dbReference>
<reference evidence="7 8" key="1">
    <citation type="submission" date="2018-08" db="EMBL/GenBank/DDBJ databases">
        <title>Aphanomyces genome sequencing and annotation.</title>
        <authorList>
            <person name="Minardi D."/>
            <person name="Oidtmann B."/>
            <person name="Van Der Giezen M."/>
            <person name="Studholme D.J."/>
        </authorList>
    </citation>
    <scope>NUCLEOTIDE SEQUENCE [LARGE SCALE GENOMIC DNA]</scope>
    <source>
        <strain evidence="7 8">Kv</strain>
    </source>
</reference>
<dbReference type="GO" id="GO:0030010">
    <property type="term" value="P:establishment of cell polarity"/>
    <property type="evidence" value="ECO:0007669"/>
    <property type="project" value="UniProtKB-ARBA"/>
</dbReference>
<dbReference type="GO" id="GO:0005525">
    <property type="term" value="F:GTP binding"/>
    <property type="evidence" value="ECO:0007669"/>
    <property type="project" value="UniProtKB-KW"/>
</dbReference>
<evidence type="ECO:0000256" key="1">
    <source>
        <dbReference type="ARBA" id="ARBA00010290"/>
    </source>
</evidence>
<comment type="caution">
    <text evidence="7">The sequence shown here is derived from an EMBL/GenBank/DDBJ whole genome shotgun (WGS) entry which is preliminary data.</text>
</comment>
<dbReference type="PROSITE" id="PS51417">
    <property type="entry name" value="ARF"/>
    <property type="match status" value="1"/>
</dbReference>
<feature type="binding site" evidence="5">
    <location>
        <position position="31"/>
    </location>
    <ligand>
        <name>Mg(2+)</name>
        <dbReference type="ChEBI" id="CHEBI:18420"/>
    </ligand>
</feature>
<dbReference type="Proteomes" id="UP000265427">
    <property type="component" value="Unassembled WGS sequence"/>
</dbReference>
<proteinExistence type="inferred from homology"/>
<dbReference type="VEuPathDB" id="FungiDB:H257_03239"/>
<dbReference type="InterPro" id="IPR006689">
    <property type="entry name" value="Small_GTPase_ARF/SAR"/>
</dbReference>
<dbReference type="NCBIfam" id="TIGR00231">
    <property type="entry name" value="small_GTP"/>
    <property type="match status" value="1"/>
</dbReference>
<dbReference type="GO" id="GO:0046872">
    <property type="term" value="F:metal ion binding"/>
    <property type="evidence" value="ECO:0007669"/>
    <property type="project" value="UniProtKB-KW"/>
</dbReference>
<evidence type="ECO:0000256" key="2">
    <source>
        <dbReference type="ARBA" id="ARBA00022741"/>
    </source>
</evidence>
<dbReference type="CDD" id="cd00878">
    <property type="entry name" value="Arf_Arl"/>
    <property type="match status" value="1"/>
</dbReference>
<dbReference type="FunFam" id="3.40.50.300:FF:000412">
    <property type="entry name" value="ADP-ribosylation factor 1"/>
    <property type="match status" value="1"/>
</dbReference>
<dbReference type="PANTHER" id="PTHR11711">
    <property type="entry name" value="ADP RIBOSYLATION FACTOR-RELATED"/>
    <property type="match status" value="1"/>
</dbReference>
<evidence type="ECO:0000256" key="6">
    <source>
        <dbReference type="RuleBase" id="RU003925"/>
    </source>
</evidence>
<evidence type="ECO:0000256" key="5">
    <source>
        <dbReference type="PIRSR" id="PIRSR606689-2"/>
    </source>
</evidence>
<gene>
    <name evidence="7" type="ORF">DYB36_003456</name>
</gene>
<dbReference type="InterPro" id="IPR011990">
    <property type="entry name" value="TPR-like_helical_dom_sf"/>
</dbReference>
<organism evidence="7 8">
    <name type="scientific">Aphanomyces astaci</name>
    <name type="common">Crayfish plague agent</name>
    <dbReference type="NCBI Taxonomy" id="112090"/>
    <lineage>
        <taxon>Eukaryota</taxon>
        <taxon>Sar</taxon>
        <taxon>Stramenopiles</taxon>
        <taxon>Oomycota</taxon>
        <taxon>Saprolegniomycetes</taxon>
        <taxon>Saprolegniales</taxon>
        <taxon>Verrucalvaceae</taxon>
        <taxon>Aphanomyces</taxon>
    </lineage>
</organism>
<dbReference type="InterPro" id="IPR005225">
    <property type="entry name" value="Small_GTP-bd"/>
</dbReference>
<dbReference type="EMBL" id="QUSZ01005439">
    <property type="protein sequence ID" value="RHY09683.1"/>
    <property type="molecule type" value="Genomic_DNA"/>
</dbReference>
<dbReference type="GO" id="GO:0003924">
    <property type="term" value="F:GTPase activity"/>
    <property type="evidence" value="ECO:0007669"/>
    <property type="project" value="InterPro"/>
</dbReference>
<dbReference type="AlphaFoldDB" id="A0A397AP83"/>
<evidence type="ECO:0000256" key="3">
    <source>
        <dbReference type="ARBA" id="ARBA00023134"/>
    </source>
</evidence>
<feature type="binding site" evidence="4">
    <location>
        <begin position="126"/>
        <end position="129"/>
    </location>
    <ligand>
        <name>GTP</name>
        <dbReference type="ChEBI" id="CHEBI:37565"/>
    </ligand>
</feature>
<evidence type="ECO:0000313" key="7">
    <source>
        <dbReference type="EMBL" id="RHY09683.1"/>
    </source>
</evidence>
<dbReference type="InterPro" id="IPR024156">
    <property type="entry name" value="Small_GTPase_ARF"/>
</dbReference>
<dbReference type="VEuPathDB" id="FungiDB:H257_16428"/>
<dbReference type="Gene3D" id="3.40.50.300">
    <property type="entry name" value="P-loop containing nucleotide triphosphate hydrolases"/>
    <property type="match status" value="1"/>
</dbReference>
<dbReference type="SMART" id="SM00175">
    <property type="entry name" value="RAB"/>
    <property type="match status" value="1"/>
</dbReference>
<dbReference type="PRINTS" id="PR00328">
    <property type="entry name" value="SAR1GTPBP"/>
</dbReference>
<protein>
    <recommendedName>
        <fullName evidence="9">ADP-ribosylation factor</fullName>
    </recommendedName>
</protein>
<feature type="binding site" evidence="4">
    <location>
        <begin position="24"/>
        <end position="31"/>
    </location>
    <ligand>
        <name>GTP</name>
        <dbReference type="ChEBI" id="CHEBI:37565"/>
    </ligand>
</feature>
<sequence length="232" mass="25990">MGSTISRVWTKLFGKIEARLIMIGLDGVGKTTLLHQFRLGEAVTTTPTIGFNVEAVEFKNIKLNVWDLSGHEKIRSVWRTMCPNTQGVVFVVDSTDIARMDAAREELHHMLWEDHLRDAIVLVFANKQDFPGALDAAAISAKMDLDRLRQVWHLQVGSAVTGAGVNQGLDWLVNLILILIPPVAQHPADTDAWYTRGVCLQELLALPTAILDFGRVVALQPTHWRAWYQVNY</sequence>
<keyword evidence="5" id="KW-0460">Magnesium</keyword>
<dbReference type="Pfam" id="PF00025">
    <property type="entry name" value="Arf"/>
    <property type="match status" value="1"/>
</dbReference>
<comment type="similarity">
    <text evidence="1 6">Belongs to the small GTPase superfamily. Arf family.</text>
</comment>